<evidence type="ECO:0000259" key="4">
    <source>
        <dbReference type="PROSITE" id="PS50949"/>
    </source>
</evidence>
<dbReference type="CDD" id="cd07377">
    <property type="entry name" value="WHTH_GntR"/>
    <property type="match status" value="1"/>
</dbReference>
<dbReference type="GO" id="GO:0003700">
    <property type="term" value="F:DNA-binding transcription factor activity"/>
    <property type="evidence" value="ECO:0007669"/>
    <property type="project" value="InterPro"/>
</dbReference>
<organism evidence="5 6">
    <name type="scientific">Enemella dayhoffiae</name>
    <dbReference type="NCBI Taxonomy" id="2016507"/>
    <lineage>
        <taxon>Bacteria</taxon>
        <taxon>Bacillati</taxon>
        <taxon>Actinomycetota</taxon>
        <taxon>Actinomycetes</taxon>
        <taxon>Propionibacteriales</taxon>
        <taxon>Propionibacteriaceae</taxon>
        <taxon>Enemella</taxon>
    </lineage>
</organism>
<dbReference type="Gene3D" id="1.10.10.10">
    <property type="entry name" value="Winged helix-like DNA-binding domain superfamily/Winged helix DNA-binding domain"/>
    <property type="match status" value="1"/>
</dbReference>
<dbReference type="OrthoDB" id="4307011at2"/>
<keyword evidence="6" id="KW-1185">Reference proteome</keyword>
<dbReference type="AlphaFoldDB" id="A0A255HFJ8"/>
<comment type="caution">
    <text evidence="5">The sequence shown here is derived from an EMBL/GenBank/DDBJ whole genome shotgun (WGS) entry which is preliminary data.</text>
</comment>
<protein>
    <submittedName>
        <fullName evidence="5">GntR family transcriptional regulator</fullName>
    </submittedName>
</protein>
<evidence type="ECO:0000256" key="3">
    <source>
        <dbReference type="ARBA" id="ARBA00023163"/>
    </source>
</evidence>
<dbReference type="InterPro" id="IPR036390">
    <property type="entry name" value="WH_DNA-bd_sf"/>
</dbReference>
<dbReference type="Proteomes" id="UP000216311">
    <property type="component" value="Unassembled WGS sequence"/>
</dbReference>
<accession>A0A255HFJ8</accession>
<feature type="domain" description="HTH gntR-type" evidence="4">
    <location>
        <begin position="10"/>
        <end position="78"/>
    </location>
</feature>
<keyword evidence="3" id="KW-0804">Transcription</keyword>
<dbReference type="SMART" id="SM00345">
    <property type="entry name" value="HTH_GNTR"/>
    <property type="match status" value="1"/>
</dbReference>
<evidence type="ECO:0000313" key="5">
    <source>
        <dbReference type="EMBL" id="OYO25214.1"/>
    </source>
</evidence>
<dbReference type="GO" id="GO:0003677">
    <property type="term" value="F:DNA binding"/>
    <property type="evidence" value="ECO:0007669"/>
    <property type="project" value="UniProtKB-KW"/>
</dbReference>
<evidence type="ECO:0000256" key="1">
    <source>
        <dbReference type="ARBA" id="ARBA00023015"/>
    </source>
</evidence>
<dbReference type="Pfam" id="PF00392">
    <property type="entry name" value="GntR"/>
    <property type="match status" value="1"/>
</dbReference>
<evidence type="ECO:0000256" key="2">
    <source>
        <dbReference type="ARBA" id="ARBA00023125"/>
    </source>
</evidence>
<dbReference type="PANTHER" id="PTHR38445:SF9">
    <property type="entry name" value="HTH-TYPE TRANSCRIPTIONAL REPRESSOR YTRA"/>
    <property type="match status" value="1"/>
</dbReference>
<dbReference type="EMBL" id="NMVQ01000001">
    <property type="protein sequence ID" value="OYO25214.1"/>
    <property type="molecule type" value="Genomic_DNA"/>
</dbReference>
<gene>
    <name evidence="5" type="ORF">CGZ93_01815</name>
</gene>
<proteinExistence type="predicted"/>
<name>A0A255HFJ8_9ACTN</name>
<dbReference type="InterPro" id="IPR000524">
    <property type="entry name" value="Tscrpt_reg_HTH_GntR"/>
</dbReference>
<sequence>MLRIDPSSGVPPYEQLRGQLLEQMRSGALPPGSRLPAVRRLASDLGLAPNTVARTYRELEAAGFVRTAGRNGTVVAEPNDGPDVAGRALQLSMEYASAMRALGLGLESASQYLRRGYAELGAR</sequence>
<keyword evidence="1" id="KW-0805">Transcription regulation</keyword>
<dbReference type="RefSeq" id="WP_094362422.1">
    <property type="nucleotide sequence ID" value="NZ_NMVQ01000001.1"/>
</dbReference>
<dbReference type="InterPro" id="IPR036388">
    <property type="entry name" value="WH-like_DNA-bd_sf"/>
</dbReference>
<dbReference type="PANTHER" id="PTHR38445">
    <property type="entry name" value="HTH-TYPE TRANSCRIPTIONAL REPRESSOR YTRA"/>
    <property type="match status" value="1"/>
</dbReference>
<reference evidence="5 6" key="1">
    <citation type="submission" date="2017-07" db="EMBL/GenBank/DDBJ databases">
        <title>Draft whole genome sequences of clinical Proprionibacteriaceae strains.</title>
        <authorList>
            <person name="Bernier A.-M."/>
            <person name="Bernard K."/>
            <person name="Domingo M.-C."/>
        </authorList>
    </citation>
    <scope>NUCLEOTIDE SEQUENCE [LARGE SCALE GENOMIC DNA]</scope>
    <source>
        <strain evidence="5 6">NML 130396</strain>
    </source>
</reference>
<keyword evidence="2" id="KW-0238">DNA-binding</keyword>
<dbReference type="PROSITE" id="PS50949">
    <property type="entry name" value="HTH_GNTR"/>
    <property type="match status" value="1"/>
</dbReference>
<dbReference type="SUPFAM" id="SSF46785">
    <property type="entry name" value="Winged helix' DNA-binding domain"/>
    <property type="match status" value="1"/>
</dbReference>
<evidence type="ECO:0000313" key="6">
    <source>
        <dbReference type="Proteomes" id="UP000216311"/>
    </source>
</evidence>